<sequence length="60" mass="6758">MVENLGVVFTTAQRAIVKLEDLGIVSQTSQEKRDRVYCATDILNILEEPTKITENFDSTL</sequence>
<accession>A0AAT9GCA8</accession>
<evidence type="ECO:0000313" key="1">
    <source>
        <dbReference type="EMBL" id="BFD47467.1"/>
    </source>
</evidence>
<dbReference type="AlphaFoldDB" id="A0AAT9GCA8"/>
<name>A0AAT9GCA8_9RICK</name>
<evidence type="ECO:0008006" key="2">
    <source>
        <dbReference type="Google" id="ProtNLM"/>
    </source>
</evidence>
<dbReference type="EMBL" id="AP029172">
    <property type="protein sequence ID" value="BFD47467.1"/>
    <property type="molecule type" value="Genomic_DNA"/>
</dbReference>
<organism evidence="1">
    <name type="scientific">Wolbachia endosymbiont of Sergentomyia squamirostris</name>
    <dbReference type="NCBI Taxonomy" id="3113640"/>
    <lineage>
        <taxon>Bacteria</taxon>
        <taxon>Pseudomonadati</taxon>
        <taxon>Pseudomonadota</taxon>
        <taxon>Alphaproteobacteria</taxon>
        <taxon>Rickettsiales</taxon>
        <taxon>Anaplasmataceae</taxon>
        <taxon>Wolbachieae</taxon>
        <taxon>Wolbachia</taxon>
    </lineage>
</organism>
<protein>
    <recommendedName>
        <fullName evidence="2">Fic family protein</fullName>
    </recommendedName>
</protein>
<gene>
    <name evidence="1" type="ORF">DMENIID0003_05410</name>
</gene>
<proteinExistence type="predicted"/>
<reference evidence="1" key="1">
    <citation type="submission" date="2024-01" db="EMBL/GenBank/DDBJ databases">
        <title>Sequencing the genomes of a sandfly, Sergentomyia squamirostris, and its two endosymbionts.</title>
        <authorList>
            <person name="Itokawa K."/>
            <person name="Sanjoba C."/>
        </authorList>
    </citation>
    <scope>NUCLEOTIDE SEQUENCE</scope>
    <source>
        <strain evidence="1">WSSQ</strain>
    </source>
</reference>